<dbReference type="EMBL" id="SMLK01000002">
    <property type="protein sequence ID" value="TFZ03877.1"/>
    <property type="molecule type" value="Genomic_DNA"/>
</dbReference>
<dbReference type="Proteomes" id="UP000297839">
    <property type="component" value="Unassembled WGS sequence"/>
</dbReference>
<protein>
    <submittedName>
        <fullName evidence="1">Uncharacterized protein</fullName>
    </submittedName>
</protein>
<gene>
    <name evidence="1" type="ORF">EZ216_09535</name>
</gene>
<proteinExistence type="predicted"/>
<dbReference type="OrthoDB" id="9774579at2"/>
<name>A0A4Z0BX07_9BURK</name>
<reference evidence="1 2" key="1">
    <citation type="submission" date="2019-03" db="EMBL/GenBank/DDBJ databases">
        <title>Ramlibacter sp. 18x22-1, whole genome shotgun sequence.</title>
        <authorList>
            <person name="Zhang X."/>
            <person name="Feng G."/>
            <person name="Zhu H."/>
        </authorList>
    </citation>
    <scope>NUCLEOTIDE SEQUENCE [LARGE SCALE GENOMIC DNA]</scope>
    <source>
        <strain evidence="1 2">18x22-1</strain>
    </source>
</reference>
<keyword evidence="2" id="KW-1185">Reference proteome</keyword>
<evidence type="ECO:0000313" key="2">
    <source>
        <dbReference type="Proteomes" id="UP000297839"/>
    </source>
</evidence>
<accession>A0A4Z0BX07</accession>
<sequence>MLERVSAQASPENEPRPGTAWRAARRFMLLESPLPQQFDGAKPYVTNGRSNSVSVIDYEGHVETARRQRRRGTWGVMVG</sequence>
<dbReference type="AlphaFoldDB" id="A0A4Z0BX07"/>
<comment type="caution">
    <text evidence="1">The sequence shown here is derived from an EMBL/GenBank/DDBJ whole genome shotgun (WGS) entry which is preliminary data.</text>
</comment>
<evidence type="ECO:0000313" key="1">
    <source>
        <dbReference type="EMBL" id="TFZ03877.1"/>
    </source>
</evidence>
<dbReference type="RefSeq" id="WP_135249503.1">
    <property type="nucleotide sequence ID" value="NZ_SMLK01000002.1"/>
</dbReference>
<organism evidence="1 2">
    <name type="scientific">Ramlibacter humi</name>
    <dbReference type="NCBI Taxonomy" id="2530451"/>
    <lineage>
        <taxon>Bacteria</taxon>
        <taxon>Pseudomonadati</taxon>
        <taxon>Pseudomonadota</taxon>
        <taxon>Betaproteobacteria</taxon>
        <taxon>Burkholderiales</taxon>
        <taxon>Comamonadaceae</taxon>
        <taxon>Ramlibacter</taxon>
    </lineage>
</organism>